<feature type="transmembrane region" description="Helical" evidence="2">
    <location>
        <begin position="87"/>
        <end position="110"/>
    </location>
</feature>
<keyword evidence="2" id="KW-1133">Transmembrane helix</keyword>
<feature type="transmembrane region" description="Helical" evidence="2">
    <location>
        <begin position="151"/>
        <end position="175"/>
    </location>
</feature>
<feature type="compositionally biased region" description="Basic and acidic residues" evidence="1">
    <location>
        <begin position="191"/>
        <end position="204"/>
    </location>
</feature>
<dbReference type="EMBL" id="JAVRRL010000008">
    <property type="protein sequence ID" value="KAK5116501.1"/>
    <property type="molecule type" value="Genomic_DNA"/>
</dbReference>
<dbReference type="Proteomes" id="UP001310890">
    <property type="component" value="Unassembled WGS sequence"/>
</dbReference>
<dbReference type="AlphaFoldDB" id="A0AAN7YIS9"/>
<sequence>MATLLRLPTFALATLSIILNIAVLACAARTLHFYDSEQKTNVWLLPVWPNHFDTRELHALVGTSAAIVALNVVLGASLFVQKLPANTLVLATSFFSAICSLVAIVFPIIINSHAPRRDTLQTWTCRWSAASSARDEAAPGGFEHVCRETRFAFYTTIPIFILQLLLLTIAVYALVSGSPHSHTHKPSKTMGDTEKNPSQHELGEVSHNQRGQSFDTKHSGSPLSRQEEVMGAKGVSFA</sequence>
<feature type="compositionally biased region" description="Polar residues" evidence="1">
    <location>
        <begin position="206"/>
        <end position="224"/>
    </location>
</feature>
<proteinExistence type="predicted"/>
<keyword evidence="2" id="KW-0812">Transmembrane</keyword>
<dbReference type="PROSITE" id="PS51257">
    <property type="entry name" value="PROKAR_LIPOPROTEIN"/>
    <property type="match status" value="1"/>
</dbReference>
<evidence type="ECO:0000313" key="4">
    <source>
        <dbReference type="Proteomes" id="UP001310890"/>
    </source>
</evidence>
<feature type="region of interest" description="Disordered" evidence="1">
    <location>
        <begin position="182"/>
        <end position="238"/>
    </location>
</feature>
<evidence type="ECO:0000313" key="3">
    <source>
        <dbReference type="EMBL" id="KAK5116501.1"/>
    </source>
</evidence>
<protein>
    <submittedName>
        <fullName evidence="3">Uncharacterized protein</fullName>
    </submittedName>
</protein>
<evidence type="ECO:0000256" key="1">
    <source>
        <dbReference type="SAM" id="MobiDB-lite"/>
    </source>
</evidence>
<gene>
    <name evidence="3" type="ORF">LTR62_008050</name>
</gene>
<accession>A0AAN7YIS9</accession>
<organism evidence="3 4">
    <name type="scientific">Meristemomyces frigidus</name>
    <dbReference type="NCBI Taxonomy" id="1508187"/>
    <lineage>
        <taxon>Eukaryota</taxon>
        <taxon>Fungi</taxon>
        <taxon>Dikarya</taxon>
        <taxon>Ascomycota</taxon>
        <taxon>Pezizomycotina</taxon>
        <taxon>Dothideomycetes</taxon>
        <taxon>Dothideomycetidae</taxon>
        <taxon>Mycosphaerellales</taxon>
        <taxon>Teratosphaeriaceae</taxon>
        <taxon>Meristemomyces</taxon>
    </lineage>
</organism>
<feature type="transmembrane region" description="Helical" evidence="2">
    <location>
        <begin position="57"/>
        <end position="80"/>
    </location>
</feature>
<comment type="caution">
    <text evidence="3">The sequence shown here is derived from an EMBL/GenBank/DDBJ whole genome shotgun (WGS) entry which is preliminary data.</text>
</comment>
<evidence type="ECO:0000256" key="2">
    <source>
        <dbReference type="SAM" id="Phobius"/>
    </source>
</evidence>
<reference evidence="3" key="1">
    <citation type="submission" date="2023-08" db="EMBL/GenBank/DDBJ databases">
        <title>Black Yeasts Isolated from many extreme environments.</title>
        <authorList>
            <person name="Coleine C."/>
            <person name="Stajich J.E."/>
            <person name="Selbmann L."/>
        </authorList>
    </citation>
    <scope>NUCLEOTIDE SEQUENCE</scope>
    <source>
        <strain evidence="3">CCFEE 5401</strain>
    </source>
</reference>
<name>A0AAN7YIS9_9PEZI</name>
<keyword evidence="2" id="KW-0472">Membrane</keyword>